<organism evidence="1 2">
    <name type="scientific">Streptomyces muensis</name>
    <dbReference type="NCBI Taxonomy" id="1077944"/>
    <lineage>
        <taxon>Bacteria</taxon>
        <taxon>Bacillati</taxon>
        <taxon>Actinomycetota</taxon>
        <taxon>Actinomycetes</taxon>
        <taxon>Kitasatosporales</taxon>
        <taxon>Streptomycetaceae</taxon>
        <taxon>Streptomyces</taxon>
    </lineage>
</organism>
<dbReference type="EMBL" id="JAKEIP010000164">
    <property type="protein sequence ID" value="MCF1597729.1"/>
    <property type="molecule type" value="Genomic_DNA"/>
</dbReference>
<dbReference type="Proteomes" id="UP001139384">
    <property type="component" value="Unassembled WGS sequence"/>
</dbReference>
<comment type="caution">
    <text evidence="1">The sequence shown here is derived from an EMBL/GenBank/DDBJ whole genome shotgun (WGS) entry which is preliminary data.</text>
</comment>
<keyword evidence="2" id="KW-1185">Reference proteome</keyword>
<evidence type="ECO:0000313" key="2">
    <source>
        <dbReference type="Proteomes" id="UP001139384"/>
    </source>
</evidence>
<gene>
    <name evidence="1" type="ORF">L0P92_29840</name>
</gene>
<sequence>MDNARRRARICIAFARQEVAETFGPVADLDAEDRAWRRESLASTFKGYAENRVTGVGADWREALKDAADRGRIDLAEYDGDLTAARDVLLHGAIWEFVTTADGMAILDTCAS</sequence>
<proteinExistence type="predicted"/>
<evidence type="ECO:0000313" key="1">
    <source>
        <dbReference type="EMBL" id="MCF1597729.1"/>
    </source>
</evidence>
<accession>A0A9X1TPE0</accession>
<protein>
    <submittedName>
        <fullName evidence="1">Uncharacterized protein</fullName>
    </submittedName>
</protein>
<reference evidence="1" key="1">
    <citation type="submission" date="2022-01" db="EMBL/GenBank/DDBJ databases">
        <title>Draft Genome Sequences of Seven Type Strains of the Genus Streptomyces.</title>
        <authorList>
            <person name="Aziz S."/>
            <person name="Coretto E."/>
            <person name="Chronakova A."/>
            <person name="Sproer C."/>
            <person name="Huber K."/>
            <person name="Nouioui I."/>
            <person name="Gross H."/>
        </authorList>
    </citation>
    <scope>NUCLEOTIDE SEQUENCE</scope>
    <source>
        <strain evidence="1">DSM 103493</strain>
    </source>
</reference>
<name>A0A9X1TPE0_STRM4</name>
<dbReference type="AlphaFoldDB" id="A0A9X1TPE0"/>
<dbReference type="RefSeq" id="WP_234766156.1">
    <property type="nucleotide sequence ID" value="NZ_JAKEIP010000164.1"/>
</dbReference>